<name>A0A6S6S8L3_9BACT</name>
<evidence type="ECO:0000313" key="2">
    <source>
        <dbReference type="EMBL" id="CAA6798983.1"/>
    </source>
</evidence>
<feature type="transmembrane region" description="Helical" evidence="1">
    <location>
        <begin position="6"/>
        <end position="27"/>
    </location>
</feature>
<accession>A0A6S6S8L3</accession>
<proteinExistence type="predicted"/>
<dbReference type="EMBL" id="CACVAR010000023">
    <property type="protein sequence ID" value="CAA6798983.1"/>
    <property type="molecule type" value="Genomic_DNA"/>
</dbReference>
<organism evidence="2">
    <name type="scientific">uncultured Sulfurovum sp</name>
    <dbReference type="NCBI Taxonomy" id="269237"/>
    <lineage>
        <taxon>Bacteria</taxon>
        <taxon>Pseudomonadati</taxon>
        <taxon>Campylobacterota</taxon>
        <taxon>Epsilonproteobacteria</taxon>
        <taxon>Campylobacterales</taxon>
        <taxon>Sulfurovaceae</taxon>
        <taxon>Sulfurovum</taxon>
        <taxon>environmental samples</taxon>
    </lineage>
</organism>
<keyword evidence="1" id="KW-0812">Transmembrane</keyword>
<reference evidence="2" key="1">
    <citation type="submission" date="2020-01" db="EMBL/GenBank/DDBJ databases">
        <authorList>
            <person name="Meier V. D."/>
            <person name="Meier V D."/>
        </authorList>
    </citation>
    <scope>NUCLEOTIDE SEQUENCE</scope>
    <source>
        <strain evidence="2">HLG_WM_MAG_03</strain>
    </source>
</reference>
<keyword evidence="1" id="KW-1133">Transmembrane helix</keyword>
<protein>
    <submittedName>
        <fullName evidence="2">Uncharacterized protein</fullName>
    </submittedName>
</protein>
<dbReference type="AlphaFoldDB" id="A0A6S6S8L3"/>
<gene>
    <name evidence="2" type="ORF">HELGO_WM28831</name>
</gene>
<sequence length="141" mass="15841">MGISTIIIYGFFLLIGMILFLNVIKIFSNIFSRPKSLVQSEITETPEVEEDPLVSELRLNIDEQVRPHLTSLEGMHNKTNASQDTLSSFVFSVFEDKLSDYVQKDKKMVEEEIAKCCSAYEGAECKESFCLEGSGISCPQT</sequence>
<evidence type="ECO:0000256" key="1">
    <source>
        <dbReference type="SAM" id="Phobius"/>
    </source>
</evidence>
<keyword evidence="1" id="KW-0472">Membrane</keyword>